<feature type="compositionally biased region" description="Polar residues" evidence="1">
    <location>
        <begin position="138"/>
        <end position="147"/>
    </location>
</feature>
<dbReference type="RefSeq" id="WP_114927744.1">
    <property type="nucleotide sequence ID" value="NZ_CP031229.1"/>
</dbReference>
<evidence type="ECO:0000313" key="3">
    <source>
        <dbReference type="Proteomes" id="UP000253790"/>
    </source>
</evidence>
<feature type="region of interest" description="Disordered" evidence="1">
    <location>
        <begin position="122"/>
        <end position="147"/>
    </location>
</feature>
<dbReference type="Proteomes" id="UP000253790">
    <property type="component" value="Chromosome"/>
</dbReference>
<dbReference type="InterPro" id="IPR036705">
    <property type="entry name" value="Ribosyl_crysJ1_sf"/>
</dbReference>
<reference evidence="2 3" key="1">
    <citation type="submission" date="2018-07" db="EMBL/GenBank/DDBJ databases">
        <title>Complete genome sequencing of Ornithinimicrobium sp. AMA3305.</title>
        <authorList>
            <person name="Bae J.-W."/>
        </authorList>
    </citation>
    <scope>NUCLEOTIDE SEQUENCE [LARGE SCALE GENOMIC DNA]</scope>
    <source>
        <strain evidence="2 3">AMA3305</strain>
    </source>
</reference>
<dbReference type="OrthoDB" id="4871367at2"/>
<dbReference type="Gene3D" id="1.10.4080.10">
    <property type="entry name" value="ADP-ribosylation/Crystallin J1"/>
    <property type="match status" value="1"/>
</dbReference>
<dbReference type="AlphaFoldDB" id="A0A345NLS1"/>
<name>A0A345NLS1_9MICO</name>
<dbReference type="SUPFAM" id="SSF101478">
    <property type="entry name" value="ADP-ribosylglycohydrolase"/>
    <property type="match status" value="1"/>
</dbReference>
<evidence type="ECO:0000313" key="2">
    <source>
        <dbReference type="EMBL" id="AXH95979.1"/>
    </source>
</evidence>
<dbReference type="EMBL" id="CP031229">
    <property type="protein sequence ID" value="AXH95979.1"/>
    <property type="molecule type" value="Genomic_DNA"/>
</dbReference>
<dbReference type="InterPro" id="IPR005502">
    <property type="entry name" value="Ribosyl_crysJ1"/>
</dbReference>
<dbReference type="KEGG" id="orn:DV701_07435"/>
<gene>
    <name evidence="2" type="ORF">DV701_07435</name>
</gene>
<evidence type="ECO:0000256" key="1">
    <source>
        <dbReference type="SAM" id="MobiDB-lite"/>
    </source>
</evidence>
<proteinExistence type="predicted"/>
<keyword evidence="3" id="KW-1185">Reference proteome</keyword>
<dbReference type="Pfam" id="PF03747">
    <property type="entry name" value="ADP_ribosyl_GH"/>
    <property type="match status" value="1"/>
</dbReference>
<accession>A0A345NLS1</accession>
<organism evidence="2 3">
    <name type="scientific">Ornithinimicrobium avium</name>
    <dbReference type="NCBI Taxonomy" id="2283195"/>
    <lineage>
        <taxon>Bacteria</taxon>
        <taxon>Bacillati</taxon>
        <taxon>Actinomycetota</taxon>
        <taxon>Actinomycetes</taxon>
        <taxon>Micrococcales</taxon>
        <taxon>Ornithinimicrobiaceae</taxon>
        <taxon>Ornithinimicrobium</taxon>
    </lineage>
</organism>
<evidence type="ECO:0008006" key="4">
    <source>
        <dbReference type="Google" id="ProtNLM"/>
    </source>
</evidence>
<protein>
    <recommendedName>
        <fullName evidence="4">ADP-ribosylglycohydrolase</fullName>
    </recommendedName>
</protein>
<sequence>MDGRQLSWSKRVRGLLLGLTLGDAVGTSPSGLPASSPLRAGVSSQLAAFTTEGLIRASVRFAHKGICHPPTVVWHACCRWAYLQGIEPELMREQWGPGSSHSWPDGWLARVPALAQRRGSAPATVTALKESAPGTAEHPTTTSAGHHAVTTTLPGAALVSWKDGGFSLDLVRELAAQTHGSPEAHEAAAVAAAVAVHFIDRGELDQLPDVVANASMSADVVDTACRAWSAGRETPGSGVLLARLAPHATALAALSGSLYVLASFPEPEQLTHALTLASQSHRRAAVTPLAGALLGARHGADALPVDLVSRSELAWVMDTLARDLALELSEGPGGSEYSPPTDPSWWSRYPGW</sequence>